<comment type="caution">
    <text evidence="4">The sequence shown here is derived from an EMBL/GenBank/DDBJ whole genome shotgun (WGS) entry which is preliminary data.</text>
</comment>
<dbReference type="InterPro" id="IPR011333">
    <property type="entry name" value="SKP1/BTB/POZ_sf"/>
</dbReference>
<name>A0AAW0W0N9_CHEQU</name>
<evidence type="ECO:0000256" key="2">
    <source>
        <dbReference type="SAM" id="MobiDB-lite"/>
    </source>
</evidence>
<organism evidence="4 5">
    <name type="scientific">Cherax quadricarinatus</name>
    <name type="common">Australian red claw crayfish</name>
    <dbReference type="NCBI Taxonomy" id="27406"/>
    <lineage>
        <taxon>Eukaryota</taxon>
        <taxon>Metazoa</taxon>
        <taxon>Ecdysozoa</taxon>
        <taxon>Arthropoda</taxon>
        <taxon>Crustacea</taxon>
        <taxon>Multicrustacea</taxon>
        <taxon>Malacostraca</taxon>
        <taxon>Eumalacostraca</taxon>
        <taxon>Eucarida</taxon>
        <taxon>Decapoda</taxon>
        <taxon>Pleocyemata</taxon>
        <taxon>Astacidea</taxon>
        <taxon>Parastacoidea</taxon>
        <taxon>Parastacidae</taxon>
        <taxon>Cherax</taxon>
    </lineage>
</organism>
<keyword evidence="5" id="KW-1185">Reference proteome</keyword>
<dbReference type="PANTHER" id="PTHR23110">
    <property type="entry name" value="BTB DOMAIN TRANSCRIPTION FACTOR"/>
    <property type="match status" value="1"/>
</dbReference>
<dbReference type="CDD" id="cd18315">
    <property type="entry name" value="BTB_POZ_BAB-like"/>
    <property type="match status" value="1"/>
</dbReference>
<dbReference type="PANTHER" id="PTHR23110:SF109">
    <property type="entry name" value="FI07618P-RELATED"/>
    <property type="match status" value="1"/>
</dbReference>
<dbReference type="Gene3D" id="3.30.710.10">
    <property type="entry name" value="Potassium Channel Kv1.1, Chain A"/>
    <property type="match status" value="1"/>
</dbReference>
<dbReference type="Pfam" id="PF21599">
    <property type="entry name" value="ZSWIM3_N"/>
    <property type="match status" value="1"/>
</dbReference>
<dbReference type="SUPFAM" id="SSF54695">
    <property type="entry name" value="POZ domain"/>
    <property type="match status" value="1"/>
</dbReference>
<accession>A0AAW0W0N9</accession>
<feature type="region of interest" description="Disordered" evidence="2">
    <location>
        <begin position="397"/>
        <end position="419"/>
    </location>
</feature>
<evidence type="ECO:0000256" key="1">
    <source>
        <dbReference type="ARBA" id="ARBA00023242"/>
    </source>
</evidence>
<dbReference type="Pfam" id="PF00651">
    <property type="entry name" value="BTB"/>
    <property type="match status" value="1"/>
</dbReference>
<dbReference type="InterPro" id="IPR051095">
    <property type="entry name" value="Dros_DevTransReg"/>
</dbReference>
<dbReference type="InterPro" id="IPR048325">
    <property type="entry name" value="ZSWIM3_N"/>
</dbReference>
<dbReference type="SMART" id="SM00225">
    <property type="entry name" value="BTB"/>
    <property type="match status" value="1"/>
</dbReference>
<dbReference type="AlphaFoldDB" id="A0AAW0W0N9"/>
<protein>
    <recommendedName>
        <fullName evidence="3">BTB domain-containing protein</fullName>
    </recommendedName>
</protein>
<feature type="domain" description="BTB" evidence="3">
    <location>
        <begin position="213"/>
        <end position="278"/>
    </location>
</feature>
<gene>
    <name evidence="4" type="ORF">OTU49_011986</name>
</gene>
<feature type="non-terminal residue" evidence="4">
    <location>
        <position position="1"/>
    </location>
</feature>
<dbReference type="GO" id="GO:0006357">
    <property type="term" value="P:regulation of transcription by RNA polymerase II"/>
    <property type="evidence" value="ECO:0007669"/>
    <property type="project" value="TreeGrafter"/>
</dbReference>
<evidence type="ECO:0000259" key="3">
    <source>
        <dbReference type="PROSITE" id="PS50097"/>
    </source>
</evidence>
<keyword evidence="1" id="KW-0539">Nucleus</keyword>
<dbReference type="InterPro" id="IPR000210">
    <property type="entry name" value="BTB/POZ_dom"/>
</dbReference>
<evidence type="ECO:0000313" key="4">
    <source>
        <dbReference type="EMBL" id="KAK8722988.1"/>
    </source>
</evidence>
<proteinExistence type="predicted"/>
<dbReference type="GO" id="GO:0005634">
    <property type="term" value="C:nucleus"/>
    <property type="evidence" value="ECO:0007669"/>
    <property type="project" value="TreeGrafter"/>
</dbReference>
<dbReference type="EMBL" id="JARKIK010000092">
    <property type="protein sequence ID" value="KAK8722988.1"/>
    <property type="molecule type" value="Genomic_DNA"/>
</dbReference>
<reference evidence="4 5" key="1">
    <citation type="journal article" date="2024" name="BMC Genomics">
        <title>Genome assembly of redclaw crayfish (Cherax quadricarinatus) provides insights into its immune adaptation and hypoxia tolerance.</title>
        <authorList>
            <person name="Liu Z."/>
            <person name="Zheng J."/>
            <person name="Li H."/>
            <person name="Fang K."/>
            <person name="Wang S."/>
            <person name="He J."/>
            <person name="Zhou D."/>
            <person name="Weng S."/>
            <person name="Chi M."/>
            <person name="Gu Z."/>
            <person name="He J."/>
            <person name="Li F."/>
            <person name="Wang M."/>
        </authorList>
    </citation>
    <scope>NUCLEOTIDE SEQUENCE [LARGE SCALE GENOMIC DNA]</scope>
    <source>
        <strain evidence="4">ZL_2023a</strain>
    </source>
</reference>
<dbReference type="Proteomes" id="UP001445076">
    <property type="component" value="Unassembled WGS sequence"/>
</dbReference>
<sequence>VLERKMEYTDLSQCFTDIFGPAAQYDCFQAFQEDLCRFQEVSGSILRVKNSSSVAKDNKRRKTTVPDRMQYSSITYCCIHFGQPKIRSKGLRPKQRYLPCGCQFFITASYSYKLDTLLITKKNLIHNHNLDMDMAKLRAKNRHRDVNQLKEVNDVFQINPSGMNVSSMGCTVKSERTTPSSMNVTGLVGPYLLKKETHCITVLDQLLRDDTYTDVTLTAEGQSLKAHRVVLCLASPYFCQVLSRELNMHCVVLLGNVKFSELRNIIRFIYTGEATVDASELESFMRIAEMLEISSLCDALKCISDIGIETEDSFSSEYSISGAECLAPAKRPRSKASPVPCKMQKVSGKEESSRCSSVLPVVSGNLLSVKNEQSGFVTATTFRSKSGSVVKEETLLNNEHGNEGPGGIEKLTKESSGSAEELAAIVRDRKMSSDVSGGNEDPFPTAVESQMEETIEDNVVNSDPDTLAVPGRCPHCPDLPQRYESGAMISHLATHPYKPAYPCDYCWCVFVKSSNFKAHVKNCQPSL</sequence>
<evidence type="ECO:0000313" key="5">
    <source>
        <dbReference type="Proteomes" id="UP001445076"/>
    </source>
</evidence>
<dbReference type="PROSITE" id="PS50097">
    <property type="entry name" value="BTB"/>
    <property type="match status" value="1"/>
</dbReference>